<evidence type="ECO:0000256" key="3">
    <source>
        <dbReference type="ARBA" id="ARBA00022833"/>
    </source>
</evidence>
<feature type="region of interest" description="Disordered" evidence="5">
    <location>
        <begin position="1"/>
        <end position="61"/>
    </location>
</feature>
<evidence type="ECO:0000313" key="7">
    <source>
        <dbReference type="Proteomes" id="UP001211907"/>
    </source>
</evidence>
<feature type="compositionally biased region" description="Low complexity" evidence="5">
    <location>
        <begin position="1"/>
        <end position="13"/>
    </location>
</feature>
<proteinExistence type="predicted"/>
<organism evidence="6 7">
    <name type="scientific">Physocladia obscura</name>
    <dbReference type="NCBI Taxonomy" id="109957"/>
    <lineage>
        <taxon>Eukaryota</taxon>
        <taxon>Fungi</taxon>
        <taxon>Fungi incertae sedis</taxon>
        <taxon>Chytridiomycota</taxon>
        <taxon>Chytridiomycota incertae sedis</taxon>
        <taxon>Chytridiomycetes</taxon>
        <taxon>Chytridiales</taxon>
        <taxon>Chytriomycetaceae</taxon>
        <taxon>Physocladia</taxon>
    </lineage>
</organism>
<feature type="compositionally biased region" description="Polar residues" evidence="5">
    <location>
        <begin position="481"/>
        <end position="497"/>
    </location>
</feature>
<reference evidence="6" key="1">
    <citation type="submission" date="2020-05" db="EMBL/GenBank/DDBJ databases">
        <title>Phylogenomic resolution of chytrid fungi.</title>
        <authorList>
            <person name="Stajich J.E."/>
            <person name="Amses K."/>
            <person name="Simmons R."/>
            <person name="Seto K."/>
            <person name="Myers J."/>
            <person name="Bonds A."/>
            <person name="Quandt C.A."/>
            <person name="Barry K."/>
            <person name="Liu P."/>
            <person name="Grigoriev I."/>
            <person name="Longcore J.E."/>
            <person name="James T.Y."/>
        </authorList>
    </citation>
    <scope>NUCLEOTIDE SEQUENCE</scope>
    <source>
        <strain evidence="6">JEL0513</strain>
    </source>
</reference>
<keyword evidence="2" id="KW-0863">Zinc-finger</keyword>
<sequence length="650" mass="72973">MPDNINDNNSNEANMEDIHELSDGSLTPLPSATSSALSSASVSPKTAPKTNTDNNKPKQQTERVELSLLALLRSNWRFAACTQFLTMFANAVDFPFRDTEGFEDALLAVPPPADLINLHVKLLRIITYNRFVTPESWPSWFLKECAKRNIPESTTSVFPATPEEYVDKSVAARVLVLHTLCEFMFDSPERFRERVSPVDTEECRTWRVDPVGKDSNGYTYWLFDDNRLYRELAQPKTGKISDSVKWELVCRTADDWQTFPATFKSSRSRSDRALHQTLTTEIGVKVLQSLHDRALEEARITAQKEELRRRVEEEAARVERERILQLEREMAIMSRKRSSRLENKMLEQMERERIEMIERDARRGVGETLDKYESGLRTIRGNFDASRSRRNQQKKPISREERLKRRLQRSGVDDSTDNEEDRNGDEDDVLKIAIAESVETTAASQKSADIDIESDTASPVSRQLQESASKRVRIRIAAASTPASSPKNDSYHSNNNRVRGKEKKSATKKSGGGSGITEGWIFSCSCGKNAKNWDDGLPMISCGRCNVWQHIYCIEMESGNLAPGPLCLKKWNSQEFVCKQCRGGVNQGVDGAASAAANDAAVSSSGVLNGVCTDSIELMSNQPLNASYTVQQFTPVTHPVAESVSLNRLL</sequence>
<dbReference type="InterPro" id="IPR013083">
    <property type="entry name" value="Znf_RING/FYVE/PHD"/>
</dbReference>
<evidence type="ECO:0000256" key="1">
    <source>
        <dbReference type="ARBA" id="ARBA00022723"/>
    </source>
</evidence>
<dbReference type="PROSITE" id="PS01359">
    <property type="entry name" value="ZF_PHD_1"/>
    <property type="match status" value="1"/>
</dbReference>
<dbReference type="Gene3D" id="3.30.40.10">
    <property type="entry name" value="Zinc/RING finger domain, C3HC4 (zinc finger)"/>
    <property type="match status" value="1"/>
</dbReference>
<keyword evidence="1" id="KW-0479">Metal-binding</keyword>
<gene>
    <name evidence="6" type="ORF">HK100_003315</name>
</gene>
<dbReference type="PANTHER" id="PTHR14296">
    <property type="entry name" value="REMODELING AND SPACING FACTOR 1"/>
    <property type="match status" value="1"/>
</dbReference>
<dbReference type="AlphaFoldDB" id="A0AAD5XDM5"/>
<keyword evidence="7" id="KW-1185">Reference proteome</keyword>
<evidence type="ECO:0000256" key="5">
    <source>
        <dbReference type="SAM" id="MobiDB-lite"/>
    </source>
</evidence>
<feature type="compositionally biased region" description="Acidic residues" evidence="5">
    <location>
        <begin position="414"/>
        <end position="428"/>
    </location>
</feature>
<evidence type="ECO:0000313" key="6">
    <source>
        <dbReference type="EMBL" id="KAJ3109246.1"/>
    </source>
</evidence>
<dbReference type="Proteomes" id="UP001211907">
    <property type="component" value="Unassembled WGS sequence"/>
</dbReference>
<dbReference type="InterPro" id="IPR019786">
    <property type="entry name" value="Zinc_finger_PHD-type_CS"/>
</dbReference>
<feature type="compositionally biased region" description="Low complexity" evidence="5">
    <location>
        <begin position="25"/>
        <end position="46"/>
    </location>
</feature>
<evidence type="ECO:0000256" key="2">
    <source>
        <dbReference type="ARBA" id="ARBA00022771"/>
    </source>
</evidence>
<protein>
    <recommendedName>
        <fullName evidence="8">Zinc finger PHD-type domain-containing protein</fullName>
    </recommendedName>
</protein>
<dbReference type="GO" id="GO:0008270">
    <property type="term" value="F:zinc ion binding"/>
    <property type="evidence" value="ECO:0007669"/>
    <property type="project" value="UniProtKB-KW"/>
</dbReference>
<feature type="compositionally biased region" description="Polar residues" evidence="5">
    <location>
        <begin position="455"/>
        <end position="467"/>
    </location>
</feature>
<feature type="region of interest" description="Disordered" evidence="5">
    <location>
        <begin position="380"/>
        <end position="428"/>
    </location>
</feature>
<feature type="region of interest" description="Disordered" evidence="5">
    <location>
        <begin position="440"/>
        <end position="513"/>
    </location>
</feature>
<dbReference type="GO" id="GO:0031213">
    <property type="term" value="C:RSF complex"/>
    <property type="evidence" value="ECO:0007669"/>
    <property type="project" value="InterPro"/>
</dbReference>
<dbReference type="GO" id="GO:0006355">
    <property type="term" value="P:regulation of DNA-templated transcription"/>
    <property type="evidence" value="ECO:0007669"/>
    <property type="project" value="InterPro"/>
</dbReference>
<dbReference type="EMBL" id="JADGJH010001819">
    <property type="protein sequence ID" value="KAJ3109246.1"/>
    <property type="molecule type" value="Genomic_DNA"/>
</dbReference>
<dbReference type="InterPro" id="IPR028938">
    <property type="entry name" value="Rsf1-like"/>
</dbReference>
<name>A0AAD5XDM5_9FUNG</name>
<evidence type="ECO:0000256" key="4">
    <source>
        <dbReference type="SAM" id="Coils"/>
    </source>
</evidence>
<dbReference type="PANTHER" id="PTHR14296:SF3">
    <property type="entry name" value="DIKAR, ISOFORM F"/>
    <property type="match status" value="1"/>
</dbReference>
<accession>A0AAD5XDM5</accession>
<dbReference type="InterPro" id="IPR011011">
    <property type="entry name" value="Znf_FYVE_PHD"/>
</dbReference>
<comment type="caution">
    <text evidence="6">The sequence shown here is derived from an EMBL/GenBank/DDBJ whole genome shotgun (WGS) entry which is preliminary data.</text>
</comment>
<keyword evidence="4" id="KW-0175">Coiled coil</keyword>
<evidence type="ECO:0008006" key="8">
    <source>
        <dbReference type="Google" id="ProtNLM"/>
    </source>
</evidence>
<feature type="coiled-coil region" evidence="4">
    <location>
        <begin position="295"/>
        <end position="336"/>
    </location>
</feature>
<keyword evidence="3" id="KW-0862">Zinc</keyword>
<dbReference type="SUPFAM" id="SSF57903">
    <property type="entry name" value="FYVE/PHD zinc finger"/>
    <property type="match status" value="1"/>
</dbReference>